<feature type="compositionally biased region" description="Acidic residues" evidence="7">
    <location>
        <begin position="102"/>
        <end position="111"/>
    </location>
</feature>
<dbReference type="InterPro" id="IPR047265">
    <property type="entry name" value="PIF1-like_bHLH"/>
</dbReference>
<dbReference type="KEGG" id="egu:105052814"/>
<dbReference type="GeneID" id="105052814"/>
<evidence type="ECO:0000256" key="7">
    <source>
        <dbReference type="SAM" id="MobiDB-lite"/>
    </source>
</evidence>
<dbReference type="InParanoid" id="A0A6I9RTC2"/>
<reference evidence="10" key="1">
    <citation type="submission" date="2025-08" db="UniProtKB">
        <authorList>
            <consortium name="RefSeq"/>
        </authorList>
    </citation>
    <scope>IDENTIFICATION</scope>
</reference>
<evidence type="ECO:0000256" key="6">
    <source>
        <dbReference type="ARBA" id="ARBA00023242"/>
    </source>
</evidence>
<evidence type="ECO:0000256" key="4">
    <source>
        <dbReference type="ARBA" id="ARBA00023125"/>
    </source>
</evidence>
<evidence type="ECO:0000313" key="10">
    <source>
        <dbReference type="RefSeq" id="XP_010932049.1"/>
    </source>
</evidence>
<feature type="region of interest" description="Disordered" evidence="7">
    <location>
        <begin position="345"/>
        <end position="384"/>
    </location>
</feature>
<accession>A0A6I9RTC2</accession>
<dbReference type="RefSeq" id="XP_010932049.1">
    <property type="nucleotide sequence ID" value="XM_010933747.3"/>
</dbReference>
<dbReference type="InterPro" id="IPR031066">
    <property type="entry name" value="bHLH_ALC-like_plant"/>
</dbReference>
<keyword evidence="9" id="KW-1185">Reference proteome</keyword>
<gene>
    <name evidence="10" type="primary">LOC105052814</name>
</gene>
<keyword evidence="5" id="KW-0804">Transcription</keyword>
<comment type="similarity">
    <text evidence="2">Belongs to the bHLH protein family.</text>
</comment>
<dbReference type="GO" id="GO:0046983">
    <property type="term" value="F:protein dimerization activity"/>
    <property type="evidence" value="ECO:0007669"/>
    <property type="project" value="InterPro"/>
</dbReference>
<keyword evidence="4" id="KW-0238">DNA-binding</keyword>
<dbReference type="OrthoDB" id="690068at2759"/>
<feature type="compositionally biased region" description="Low complexity" evidence="7">
    <location>
        <begin position="16"/>
        <end position="46"/>
    </location>
</feature>
<dbReference type="PANTHER" id="PTHR45855:SF6">
    <property type="entry name" value="TRANSCRIPTION FACTOR ALC"/>
    <property type="match status" value="1"/>
</dbReference>
<dbReference type="CDD" id="cd11445">
    <property type="entry name" value="bHLH_AtPIF_like"/>
    <property type="match status" value="1"/>
</dbReference>
<sequence length="384" mass="41514">MGDHNSSGVHLNRDVGSSWSFSAPSPFSTSSPSSSSSYSGQHQQGQGFSSLLVHIPPPACSYSSIARTTAVQMPFPPAGSGCSLLQGAGKPLEQDHEARDCESEEGVEVAEEPAKPVPPRGSGSKRSRAAEVHNLSEKRRRSRINEKMKALQNLIPNSNKTDKASMLDEAIEYLKQLQLQVQMLSMRNGLNLDPVYLSGALQPLQTSQMCMGFGADNGTAMNIGAGMLPLNQDSAAQNSFDISNRSASAHQSIVIPSVTNITNPENSFGMEPSQSHQGSFQLPVSAEEIFTEDMVARQQLAADQTTRNLPGNEMKCMAMASSRHFSEQSSSLVHDLEECVIGRERPENMPSKDPDNPLLVQHFHGLQTGSSFSSADAKEEQQHF</sequence>
<dbReference type="SMART" id="SM00353">
    <property type="entry name" value="HLH"/>
    <property type="match status" value="1"/>
</dbReference>
<dbReference type="AlphaFoldDB" id="A0A6I9RTC2"/>
<keyword evidence="6" id="KW-0539">Nucleus</keyword>
<dbReference type="FunFam" id="4.10.280.10:FF:000004">
    <property type="entry name" value="Basic helix-loop-helix transcription factor"/>
    <property type="match status" value="1"/>
</dbReference>
<dbReference type="FunCoup" id="A0A6I9RTC2">
    <property type="interactions" value="107"/>
</dbReference>
<evidence type="ECO:0000259" key="8">
    <source>
        <dbReference type="PROSITE" id="PS50888"/>
    </source>
</evidence>
<feature type="region of interest" description="Disordered" evidence="7">
    <location>
        <begin position="1"/>
        <end position="46"/>
    </location>
</feature>
<evidence type="ECO:0000256" key="3">
    <source>
        <dbReference type="ARBA" id="ARBA00023015"/>
    </source>
</evidence>
<dbReference type="Proteomes" id="UP000504607">
    <property type="component" value="Chromosome 10"/>
</dbReference>
<feature type="compositionally biased region" description="Basic and acidic residues" evidence="7">
    <location>
        <begin position="128"/>
        <end position="140"/>
    </location>
</feature>
<feature type="compositionally biased region" description="Basic and acidic residues" evidence="7">
    <location>
        <begin position="92"/>
        <end position="101"/>
    </location>
</feature>
<dbReference type="PANTHER" id="PTHR45855">
    <property type="entry name" value="TRANSCRIPTION FACTOR PIF1-RELATED"/>
    <property type="match status" value="1"/>
</dbReference>
<feature type="compositionally biased region" description="Basic and acidic residues" evidence="7">
    <location>
        <begin position="345"/>
        <end position="355"/>
    </location>
</feature>
<comment type="subcellular location">
    <subcellularLocation>
        <location evidence="1">Nucleus</location>
    </subcellularLocation>
</comment>
<dbReference type="Gene3D" id="4.10.280.10">
    <property type="entry name" value="Helix-loop-helix DNA-binding domain"/>
    <property type="match status" value="1"/>
</dbReference>
<dbReference type="GO" id="GO:0005634">
    <property type="term" value="C:nucleus"/>
    <property type="evidence" value="ECO:0007669"/>
    <property type="project" value="UniProtKB-SubCell"/>
</dbReference>
<protein>
    <submittedName>
        <fullName evidence="10">Transcription factor SPATULA isoform X1</fullName>
    </submittedName>
</protein>
<dbReference type="InterPro" id="IPR011598">
    <property type="entry name" value="bHLH_dom"/>
</dbReference>
<dbReference type="SUPFAM" id="SSF47459">
    <property type="entry name" value="HLH, helix-loop-helix DNA-binding domain"/>
    <property type="match status" value="1"/>
</dbReference>
<organism evidence="9 10">
    <name type="scientific">Elaeis guineensis var. tenera</name>
    <name type="common">Oil palm</name>
    <dbReference type="NCBI Taxonomy" id="51953"/>
    <lineage>
        <taxon>Eukaryota</taxon>
        <taxon>Viridiplantae</taxon>
        <taxon>Streptophyta</taxon>
        <taxon>Embryophyta</taxon>
        <taxon>Tracheophyta</taxon>
        <taxon>Spermatophyta</taxon>
        <taxon>Magnoliopsida</taxon>
        <taxon>Liliopsida</taxon>
        <taxon>Arecaceae</taxon>
        <taxon>Arecoideae</taxon>
        <taxon>Cocoseae</taxon>
        <taxon>Elaeidinae</taxon>
        <taxon>Elaeis</taxon>
    </lineage>
</organism>
<evidence type="ECO:0000256" key="1">
    <source>
        <dbReference type="ARBA" id="ARBA00004123"/>
    </source>
</evidence>
<feature type="domain" description="BHLH" evidence="8">
    <location>
        <begin position="128"/>
        <end position="177"/>
    </location>
</feature>
<dbReference type="GO" id="GO:0003677">
    <property type="term" value="F:DNA binding"/>
    <property type="evidence" value="ECO:0007669"/>
    <property type="project" value="UniProtKB-KW"/>
</dbReference>
<name>A0A6I9RTC2_ELAGV</name>
<evidence type="ECO:0000256" key="2">
    <source>
        <dbReference type="ARBA" id="ARBA00005510"/>
    </source>
</evidence>
<dbReference type="InterPro" id="IPR036638">
    <property type="entry name" value="HLH_DNA-bd_sf"/>
</dbReference>
<evidence type="ECO:0000313" key="9">
    <source>
        <dbReference type="Proteomes" id="UP000504607"/>
    </source>
</evidence>
<dbReference type="PROSITE" id="PS50888">
    <property type="entry name" value="BHLH"/>
    <property type="match status" value="1"/>
</dbReference>
<proteinExistence type="inferred from homology"/>
<feature type="region of interest" description="Disordered" evidence="7">
    <location>
        <begin position="86"/>
        <end position="140"/>
    </location>
</feature>
<dbReference type="Pfam" id="PF00010">
    <property type="entry name" value="HLH"/>
    <property type="match status" value="1"/>
</dbReference>
<evidence type="ECO:0000256" key="5">
    <source>
        <dbReference type="ARBA" id="ARBA00023163"/>
    </source>
</evidence>
<keyword evidence="3" id="KW-0805">Transcription regulation</keyword>